<dbReference type="GO" id="GO:0008360">
    <property type="term" value="P:regulation of cell shape"/>
    <property type="evidence" value="ECO:0007669"/>
    <property type="project" value="UniProtKB-KW"/>
</dbReference>
<dbReference type="GO" id="GO:0046677">
    <property type="term" value="P:response to antibiotic"/>
    <property type="evidence" value="ECO:0007669"/>
    <property type="project" value="UniProtKB-UniRule"/>
</dbReference>
<evidence type="ECO:0000256" key="2">
    <source>
        <dbReference type="ARBA" id="ARBA00010621"/>
    </source>
</evidence>
<keyword evidence="9 14" id="KW-0472">Membrane</keyword>
<dbReference type="EMBL" id="CP048620">
    <property type="protein sequence ID" value="QPJ65678.1"/>
    <property type="molecule type" value="Genomic_DNA"/>
</dbReference>
<dbReference type="GO" id="GO:0009252">
    <property type="term" value="P:peptidoglycan biosynthetic process"/>
    <property type="evidence" value="ECO:0007669"/>
    <property type="project" value="UniProtKB-KW"/>
</dbReference>
<sequence>MDSLEIIILATLQGLTEFLPVSSSGHLIIAPHLFGFSDQGLAMDAILHLGTLAAIFVYFRKDIIELALSLLGRGNDPRSRKLAINILIATFPAGLVGLAGEDWIEANLRSTQFVALNMIFWSGIFLWADKRSKNAQGAQDDPFNLTLSVVLIIGLAQAIALLPGTSRSGITICAGLFCAMTPQAAARFSFLLGSPIILAAGLHKLLQVSPQSETLWAQPEQLLLGLGVSFLVGVCAIKLLFEVVAKFGLLPFIVYRLALALLLLIWFV</sequence>
<evidence type="ECO:0000256" key="1">
    <source>
        <dbReference type="ARBA" id="ARBA00004651"/>
    </source>
</evidence>
<comment type="function">
    <text evidence="14">Catalyzes the dephosphorylation of undecaprenyl diphosphate (UPP). Confers resistance to bacitracin.</text>
</comment>
<dbReference type="PANTHER" id="PTHR30622">
    <property type="entry name" value="UNDECAPRENYL-DIPHOSPHATASE"/>
    <property type="match status" value="1"/>
</dbReference>
<evidence type="ECO:0000256" key="13">
    <source>
        <dbReference type="ARBA" id="ARBA00047594"/>
    </source>
</evidence>
<comment type="miscellaneous">
    <text evidence="14">Bacitracin is thought to be involved in the inhibition of peptidoglycan synthesis by sequestering undecaprenyl diphosphate, thereby reducing the pool of lipid carrier available.</text>
</comment>
<keyword evidence="14" id="KW-0573">Peptidoglycan synthesis</keyword>
<proteinExistence type="inferred from homology"/>
<evidence type="ECO:0000256" key="5">
    <source>
        <dbReference type="ARBA" id="ARBA00022475"/>
    </source>
</evidence>
<keyword evidence="8 14" id="KW-1133">Transmembrane helix</keyword>
<keyword evidence="7 14" id="KW-0378">Hydrolase</keyword>
<evidence type="ECO:0000313" key="16">
    <source>
        <dbReference type="Proteomes" id="UP000594464"/>
    </source>
</evidence>
<comment type="catalytic activity">
    <reaction evidence="13 14">
        <text>di-trans,octa-cis-undecaprenyl diphosphate + H2O = di-trans,octa-cis-undecaprenyl phosphate + phosphate + H(+)</text>
        <dbReference type="Rhea" id="RHEA:28094"/>
        <dbReference type="ChEBI" id="CHEBI:15377"/>
        <dbReference type="ChEBI" id="CHEBI:15378"/>
        <dbReference type="ChEBI" id="CHEBI:43474"/>
        <dbReference type="ChEBI" id="CHEBI:58405"/>
        <dbReference type="ChEBI" id="CHEBI:60392"/>
        <dbReference type="EC" id="3.6.1.27"/>
    </reaction>
</comment>
<feature type="transmembrane region" description="Helical" evidence="14">
    <location>
        <begin position="143"/>
        <end position="163"/>
    </location>
</feature>
<evidence type="ECO:0000256" key="14">
    <source>
        <dbReference type="HAMAP-Rule" id="MF_01006"/>
    </source>
</evidence>
<evidence type="ECO:0000256" key="8">
    <source>
        <dbReference type="ARBA" id="ARBA00022989"/>
    </source>
</evidence>
<dbReference type="Pfam" id="PF02673">
    <property type="entry name" value="BacA"/>
    <property type="match status" value="1"/>
</dbReference>
<evidence type="ECO:0000256" key="3">
    <source>
        <dbReference type="ARBA" id="ARBA00012374"/>
    </source>
</evidence>
<evidence type="ECO:0000256" key="4">
    <source>
        <dbReference type="ARBA" id="ARBA00021581"/>
    </source>
</evidence>
<feature type="transmembrane region" description="Helical" evidence="14">
    <location>
        <begin position="184"/>
        <end position="202"/>
    </location>
</feature>
<gene>
    <name evidence="14" type="primary">uppP</name>
    <name evidence="15" type="ORF">G3M78_09850</name>
</gene>
<dbReference type="EC" id="3.6.1.27" evidence="3 14"/>
<evidence type="ECO:0000256" key="7">
    <source>
        <dbReference type="ARBA" id="ARBA00022801"/>
    </source>
</evidence>
<feature type="transmembrane region" description="Helical" evidence="14">
    <location>
        <begin position="222"/>
        <end position="241"/>
    </location>
</feature>
<keyword evidence="14" id="KW-0961">Cell wall biogenesis/degradation</keyword>
<evidence type="ECO:0000256" key="11">
    <source>
        <dbReference type="ARBA" id="ARBA00032707"/>
    </source>
</evidence>
<feature type="transmembrane region" description="Helical" evidence="14">
    <location>
        <begin position="248"/>
        <end position="267"/>
    </location>
</feature>
<feature type="transmembrane region" description="Helical" evidence="14">
    <location>
        <begin position="79"/>
        <end position="99"/>
    </location>
</feature>
<comment type="subcellular location">
    <subcellularLocation>
        <location evidence="1 14">Cell membrane</location>
        <topology evidence="1 14">Multi-pass membrane protein</topology>
    </subcellularLocation>
</comment>
<dbReference type="GO" id="GO:0005886">
    <property type="term" value="C:plasma membrane"/>
    <property type="evidence" value="ECO:0007669"/>
    <property type="project" value="UniProtKB-SubCell"/>
</dbReference>
<comment type="similarity">
    <text evidence="2 14">Belongs to the UppP family.</text>
</comment>
<dbReference type="Proteomes" id="UP000594464">
    <property type="component" value="Chromosome"/>
</dbReference>
<keyword evidence="5 14" id="KW-1003">Cell membrane</keyword>
<dbReference type="AlphaFoldDB" id="A0A7T0C378"/>
<protein>
    <recommendedName>
        <fullName evidence="4 14">Undecaprenyl-diphosphatase</fullName>
        <ecNumber evidence="3 14">3.6.1.27</ecNumber>
    </recommendedName>
    <alternativeName>
        <fullName evidence="12 14">Bacitracin resistance protein</fullName>
    </alternativeName>
    <alternativeName>
        <fullName evidence="11 14">Undecaprenyl pyrophosphate phosphatase</fullName>
    </alternativeName>
</protein>
<dbReference type="GO" id="GO:0071555">
    <property type="term" value="P:cell wall organization"/>
    <property type="evidence" value="ECO:0007669"/>
    <property type="project" value="UniProtKB-KW"/>
</dbReference>
<evidence type="ECO:0000256" key="9">
    <source>
        <dbReference type="ARBA" id="ARBA00023136"/>
    </source>
</evidence>
<feature type="transmembrane region" description="Helical" evidence="14">
    <location>
        <begin position="41"/>
        <end position="59"/>
    </location>
</feature>
<reference evidence="16" key="1">
    <citation type="submission" date="2020-02" db="EMBL/GenBank/DDBJ databases">
        <title>Genomic and physiological characterization of two novel Nitrospinaceae genera.</title>
        <authorList>
            <person name="Mueller A.J."/>
            <person name="Jung M.-Y."/>
            <person name="Strachan C.R."/>
            <person name="Herbold C.W."/>
            <person name="Kirkegaard R.H."/>
            <person name="Daims H."/>
        </authorList>
    </citation>
    <scope>NUCLEOTIDE SEQUENCE [LARGE SCALE GENOMIC DNA]</scope>
</reference>
<name>A0A7T0C378_9BACT</name>
<dbReference type="KEGG" id="nva:G3M78_09850"/>
<keyword evidence="6 14" id="KW-0812">Transmembrane</keyword>
<dbReference type="InterPro" id="IPR003824">
    <property type="entry name" value="UppP"/>
</dbReference>
<dbReference type="PANTHER" id="PTHR30622:SF4">
    <property type="entry name" value="UNDECAPRENYL-DIPHOSPHATASE"/>
    <property type="match status" value="1"/>
</dbReference>
<evidence type="ECO:0000256" key="6">
    <source>
        <dbReference type="ARBA" id="ARBA00022692"/>
    </source>
</evidence>
<evidence type="ECO:0000313" key="15">
    <source>
        <dbReference type="EMBL" id="QPJ65678.1"/>
    </source>
</evidence>
<dbReference type="HAMAP" id="MF_01006">
    <property type="entry name" value="Undec_diphosphatase"/>
    <property type="match status" value="1"/>
</dbReference>
<evidence type="ECO:0000256" key="10">
    <source>
        <dbReference type="ARBA" id="ARBA00023251"/>
    </source>
</evidence>
<keyword evidence="14" id="KW-0133">Cell shape</keyword>
<accession>A0A7T0C378</accession>
<keyword evidence="10 14" id="KW-0046">Antibiotic resistance</keyword>
<evidence type="ECO:0000256" key="12">
    <source>
        <dbReference type="ARBA" id="ARBA00032932"/>
    </source>
</evidence>
<organism evidence="15 16">
    <name type="scientific">Candidatus Nitrohelix vancouverensis</name>
    <dbReference type="NCBI Taxonomy" id="2705534"/>
    <lineage>
        <taxon>Bacteria</taxon>
        <taxon>Pseudomonadati</taxon>
        <taxon>Nitrospinota/Tectimicrobiota group</taxon>
        <taxon>Nitrospinota</taxon>
        <taxon>Nitrospinia</taxon>
        <taxon>Nitrospinales</taxon>
        <taxon>Nitrospinaceae</taxon>
        <taxon>Candidatus Nitrohelix</taxon>
    </lineage>
</organism>
<dbReference type="GO" id="GO:0050380">
    <property type="term" value="F:undecaprenyl-diphosphatase activity"/>
    <property type="evidence" value="ECO:0007669"/>
    <property type="project" value="UniProtKB-UniRule"/>
</dbReference>